<gene>
    <name evidence="3" type="primary">tmcAL</name>
    <name evidence="4" type="ORF">GJU40_01715</name>
</gene>
<keyword evidence="4" id="KW-0808">Transferase</keyword>
<comment type="function">
    <text evidence="3">Catalyzes the formation of N(4)-acetylcytidine (ac(4)C) at the wobble position of elongator tRNA(Met), using acetate and ATP as substrates. First activates an acetate ion to form acetyladenylate (Ac-AMP) and then transfers the acetyl group to tRNA to form ac(4)C34.</text>
</comment>
<comment type="caution">
    <text evidence="4">The sequence shown here is derived from an EMBL/GenBank/DDBJ whole genome shotgun (WGS) entry which is preliminary data.</text>
</comment>
<dbReference type="NCBIfam" id="NF010191">
    <property type="entry name" value="PRK13670.1"/>
    <property type="match status" value="1"/>
</dbReference>
<evidence type="ECO:0000313" key="5">
    <source>
        <dbReference type="Proteomes" id="UP000448867"/>
    </source>
</evidence>
<dbReference type="Pfam" id="PF05636">
    <property type="entry name" value="HIGH_NTase1"/>
    <property type="match status" value="1"/>
</dbReference>
<comment type="similarity">
    <text evidence="3">Belongs to the TmcAL family.</text>
</comment>
<dbReference type="NCBIfam" id="NF010192">
    <property type="entry name" value="PRK13671.1"/>
    <property type="match status" value="1"/>
</dbReference>
<reference evidence="4 5" key="1">
    <citation type="submission" date="2019-11" db="EMBL/GenBank/DDBJ databases">
        <title>Bacillus lacus genome.</title>
        <authorList>
            <person name="Allen C.J."/>
            <person name="Newman J.D."/>
        </authorList>
    </citation>
    <scope>NUCLEOTIDE SEQUENCE [LARGE SCALE GENOMIC DNA]</scope>
    <source>
        <strain evidence="4 5">KCTC 33946</strain>
    </source>
</reference>
<evidence type="ECO:0000256" key="1">
    <source>
        <dbReference type="ARBA" id="ARBA00022598"/>
    </source>
</evidence>
<evidence type="ECO:0000313" key="4">
    <source>
        <dbReference type="EMBL" id="MRX70884.1"/>
    </source>
</evidence>
<keyword evidence="3" id="KW-0547">Nucleotide-binding</keyword>
<accession>A0A7X2IWH9</accession>
<feature type="binding site" evidence="3">
    <location>
        <begin position="7"/>
        <end position="20"/>
    </location>
    <ligand>
        <name>ATP</name>
        <dbReference type="ChEBI" id="CHEBI:30616"/>
    </ligand>
</feature>
<keyword evidence="2 3" id="KW-0819">tRNA processing</keyword>
<dbReference type="HAMAP" id="MF_01539">
    <property type="entry name" value="TmcAL"/>
    <property type="match status" value="1"/>
</dbReference>
<keyword evidence="5" id="KW-1185">Reference proteome</keyword>
<feature type="binding site" evidence="3">
    <location>
        <position position="101"/>
    </location>
    <ligand>
        <name>ATP</name>
        <dbReference type="ChEBI" id="CHEBI:30616"/>
    </ligand>
</feature>
<keyword evidence="1 3" id="KW-0436">Ligase</keyword>
<keyword evidence="3" id="KW-0694">RNA-binding</keyword>
<dbReference type="Proteomes" id="UP000448867">
    <property type="component" value="Unassembled WGS sequence"/>
</dbReference>
<dbReference type="RefSeq" id="WP_343031338.1">
    <property type="nucleotide sequence ID" value="NZ_WKKI01000002.1"/>
</dbReference>
<feature type="binding site" evidence="3">
    <location>
        <position position="187"/>
    </location>
    <ligand>
        <name>ATP</name>
        <dbReference type="ChEBI" id="CHEBI:30616"/>
    </ligand>
</feature>
<evidence type="ECO:0000256" key="2">
    <source>
        <dbReference type="ARBA" id="ARBA00022694"/>
    </source>
</evidence>
<organism evidence="4 5">
    <name type="scientific">Metabacillus lacus</name>
    <dbReference type="NCBI Taxonomy" id="1983721"/>
    <lineage>
        <taxon>Bacteria</taxon>
        <taxon>Bacillati</taxon>
        <taxon>Bacillota</taxon>
        <taxon>Bacilli</taxon>
        <taxon>Bacillales</taxon>
        <taxon>Bacillaceae</taxon>
        <taxon>Metabacillus</taxon>
    </lineage>
</organism>
<comment type="caution">
    <text evidence="3">Lacks conserved residue(s) required for the propagation of feature annotation.</text>
</comment>
<dbReference type="GO" id="GO:0006400">
    <property type="term" value="P:tRNA modification"/>
    <property type="evidence" value="ECO:0007669"/>
    <property type="project" value="UniProtKB-UniRule"/>
</dbReference>
<dbReference type="SUPFAM" id="SSF52374">
    <property type="entry name" value="Nucleotidylyl transferase"/>
    <property type="match status" value="1"/>
</dbReference>
<protein>
    <recommendedName>
        <fullName evidence="3">tRNA(Met) cytidine acetate ligase</fullName>
        <ecNumber evidence="3">6.3.4.-</ecNumber>
    </recommendedName>
</protein>
<dbReference type="InterPro" id="IPR008513">
    <property type="entry name" value="tRNA(Met)_cyd_acetate_ligase"/>
</dbReference>
<dbReference type="EMBL" id="WKKI01000002">
    <property type="protein sequence ID" value="MRX70884.1"/>
    <property type="molecule type" value="Genomic_DNA"/>
</dbReference>
<dbReference type="AlphaFoldDB" id="A0A7X2IWH9"/>
<dbReference type="PANTHER" id="PTHR37825">
    <property type="entry name" value="TRNA(MET) CYTIDINE ACETATE LIGASE"/>
    <property type="match status" value="1"/>
</dbReference>
<comment type="subcellular location">
    <subcellularLocation>
        <location evidence="3">Cytoplasm</location>
    </subcellularLocation>
</comment>
<dbReference type="GO" id="GO:0005737">
    <property type="term" value="C:cytoplasm"/>
    <property type="evidence" value="ECO:0007669"/>
    <property type="project" value="UniProtKB-SubCell"/>
</dbReference>
<evidence type="ECO:0000256" key="3">
    <source>
        <dbReference type="HAMAP-Rule" id="MF_01539"/>
    </source>
</evidence>
<keyword evidence="3" id="KW-0820">tRNA-binding</keyword>
<dbReference type="GO" id="GO:0005524">
    <property type="term" value="F:ATP binding"/>
    <property type="evidence" value="ECO:0007669"/>
    <property type="project" value="UniProtKB-KW"/>
</dbReference>
<name>A0A7X2IWH9_9BACI</name>
<dbReference type="Gene3D" id="3.40.50.620">
    <property type="entry name" value="HUPs"/>
    <property type="match status" value="1"/>
</dbReference>
<keyword evidence="3" id="KW-0067">ATP-binding</keyword>
<keyword evidence="3" id="KW-0963">Cytoplasm</keyword>
<comment type="catalytic activity">
    <reaction evidence="3">
        <text>cytidine(34) in elongator tRNA(Met) + acetate + ATP = N(4)-acetylcytidine(34) in elongator tRNA(Met) + AMP + diphosphate</text>
        <dbReference type="Rhea" id="RHEA:58144"/>
        <dbReference type="Rhea" id="RHEA-COMP:10693"/>
        <dbReference type="Rhea" id="RHEA-COMP:10694"/>
        <dbReference type="ChEBI" id="CHEBI:30089"/>
        <dbReference type="ChEBI" id="CHEBI:30616"/>
        <dbReference type="ChEBI" id="CHEBI:33019"/>
        <dbReference type="ChEBI" id="CHEBI:74900"/>
        <dbReference type="ChEBI" id="CHEBI:82748"/>
        <dbReference type="ChEBI" id="CHEBI:456215"/>
    </reaction>
</comment>
<dbReference type="EC" id="6.3.4.-" evidence="3"/>
<dbReference type="GO" id="GO:0000049">
    <property type="term" value="F:tRNA binding"/>
    <property type="evidence" value="ECO:0007669"/>
    <property type="project" value="UniProtKB-KW"/>
</dbReference>
<dbReference type="GO" id="GO:0016879">
    <property type="term" value="F:ligase activity, forming carbon-nitrogen bonds"/>
    <property type="evidence" value="ECO:0007669"/>
    <property type="project" value="UniProtKB-UniRule"/>
</dbReference>
<sequence length="409" mass="46133">MRAVGIVVEYNPFHNGHLYHVTESKRAAKADVVIAVMSGNFLQRGEPALVSKWNRTKMALEGGVDLVVELPYAYATQKAESFANGAISILEALKCTSFCFGSENGDISSFTGALNALKKHQQEYDSAIKGFLKEGFSYPKSLSLAYKETAGTAVSLDLSKPNNILGYHYVKAAAGQEASIEPQTIVRTSAGYHDEELPDCSIASATSIRKAIFSDGSSDISQYVPKSTEALLSEYREEFRGYHNWESYFHLLKYMVSTLSQEELRQIYEVEEGLENRINQTIYSAENFHEWMNKMKTKRYTWTRLQRLSTHLLTKTTKQQMKNIPEKAPYIRLLGMSKEGQAYLSAIKKSMTVPVISKLSAFQHPMLELDKKAGNVYASIFPEDVRVSMHHQEYSTPPLRYNRVSSTYE</sequence>
<feature type="binding site" evidence="3">
    <location>
        <position position="162"/>
    </location>
    <ligand>
        <name>ATP</name>
        <dbReference type="ChEBI" id="CHEBI:30616"/>
    </ligand>
</feature>
<dbReference type="GO" id="GO:0016740">
    <property type="term" value="F:transferase activity"/>
    <property type="evidence" value="ECO:0007669"/>
    <property type="project" value="UniProtKB-KW"/>
</dbReference>
<proteinExistence type="inferred from homology"/>
<dbReference type="PANTHER" id="PTHR37825:SF1">
    <property type="entry name" value="TRNA(MET) CYTIDINE ACETATE LIGASE"/>
    <property type="match status" value="1"/>
</dbReference>
<dbReference type="InterPro" id="IPR014729">
    <property type="entry name" value="Rossmann-like_a/b/a_fold"/>
</dbReference>